<dbReference type="EMBL" id="JAFBMS010000102">
    <property type="protein sequence ID" value="KAG9336590.1"/>
    <property type="molecule type" value="Genomic_DNA"/>
</dbReference>
<evidence type="ECO:0000313" key="3">
    <source>
        <dbReference type="Proteomes" id="UP000824540"/>
    </source>
</evidence>
<feature type="non-terminal residue" evidence="2">
    <location>
        <position position="1"/>
    </location>
</feature>
<dbReference type="InterPro" id="IPR010326">
    <property type="entry name" value="EXOC3/Sec6"/>
</dbReference>
<comment type="similarity">
    <text evidence="1">Belongs to the SEC6 family.</text>
</comment>
<dbReference type="InterPro" id="IPR016187">
    <property type="entry name" value="CTDL_fold"/>
</dbReference>
<dbReference type="SUPFAM" id="SSF56436">
    <property type="entry name" value="C-type lectin-like"/>
    <property type="match status" value="2"/>
</dbReference>
<dbReference type="Gene3D" id="3.10.100.10">
    <property type="entry name" value="Mannose-Binding Protein A, subunit A"/>
    <property type="match status" value="2"/>
</dbReference>
<accession>A0A8T2NB93</accession>
<dbReference type="Proteomes" id="UP000824540">
    <property type="component" value="Unassembled WGS sequence"/>
</dbReference>
<gene>
    <name evidence="2" type="ORF">JZ751_002937</name>
</gene>
<reference evidence="2" key="1">
    <citation type="thesis" date="2021" institute="BYU ScholarsArchive" country="Provo, UT, USA">
        <title>Applications of and Algorithms for Genome Assembly and Genomic Analyses with an Emphasis on Marine Teleosts.</title>
        <authorList>
            <person name="Pickett B.D."/>
        </authorList>
    </citation>
    <scope>NUCLEOTIDE SEQUENCE</scope>
    <source>
        <strain evidence="2">HI-2016</strain>
    </source>
</reference>
<dbReference type="InterPro" id="IPR042532">
    <property type="entry name" value="EXOC3/Sec6_C"/>
</dbReference>
<comment type="caution">
    <text evidence="2">The sequence shown here is derived from an EMBL/GenBank/DDBJ whole genome shotgun (WGS) entry which is preliminary data.</text>
</comment>
<organism evidence="2 3">
    <name type="scientific">Albula glossodonta</name>
    <name type="common">roundjaw bonefish</name>
    <dbReference type="NCBI Taxonomy" id="121402"/>
    <lineage>
        <taxon>Eukaryota</taxon>
        <taxon>Metazoa</taxon>
        <taxon>Chordata</taxon>
        <taxon>Craniata</taxon>
        <taxon>Vertebrata</taxon>
        <taxon>Euteleostomi</taxon>
        <taxon>Actinopterygii</taxon>
        <taxon>Neopterygii</taxon>
        <taxon>Teleostei</taxon>
        <taxon>Albuliformes</taxon>
        <taxon>Albulidae</taxon>
        <taxon>Albula</taxon>
    </lineage>
</organism>
<dbReference type="Gene3D" id="1.10.357.70">
    <property type="entry name" value="Exocyst complex component Sec6, C-terminal domain"/>
    <property type="match status" value="1"/>
</dbReference>
<evidence type="ECO:0000256" key="1">
    <source>
        <dbReference type="ARBA" id="ARBA00009447"/>
    </source>
</evidence>
<dbReference type="OrthoDB" id="8806573at2759"/>
<sequence>MMTDTSQYLRMAQAVLCSEKAGSARVRPTAQLLQEIAQAVRSIMDNALLGEPSSLENIHLACQAIIQGQEYCEDFQHEDWSPKNWLSQFIQQVEQAVRQKIPQPPLQRLGSGHRDMGLQQYLLQIQRIAREELQRLSQCLSEGPLLGHVVECFHLYIFTQLDQVLQCTLTSDEIFLLLQWVKCVYLSKELMSHPDIQDYFFKANDILVLSDWLKTAEKKCLSAVQEVISERLWRILHSKEIYWSACVQGDEEDFIKLHFDVIQMLEGCIQQASSISKLLKTRVQEICYQELLVFIEKNYVKRIASDSNDDLDKAVSSLKIIETQALELVLKKPVYRAEKVVDTAYRRITSLYLKHLLRSNQHQLERRWDDVGKQVTEDANILHQMFFHMNSDVAQRNQALLKVEEILKTNDVDAQKMTVAKLKMECPDVSQKQIRTLLCWKRMSRNQIREKNIMRVLTISALLYMVLTLSGATDESKEAEADAGVAVNDVNLPAEPLDGGDETGLTRYLGECPFGWHGHQGRCYHFVNQANTWINAQKNIMRVLTISALLYMVLTLSGATDESKEAEADAGVAVNDVNLPAEPLDGGDETGLTRYLGECPFGWHGHQGRCYHFVNQANTWINAQKNIMRVLTISALLYMVLTLSGAT</sequence>
<keyword evidence="3" id="KW-1185">Reference proteome</keyword>
<dbReference type="PANTHER" id="PTHR21292:SF12">
    <property type="entry name" value="EXOCYST COMPLEX COMPONENT 3-LIKE PROTEIN"/>
    <property type="match status" value="1"/>
</dbReference>
<dbReference type="AlphaFoldDB" id="A0A8T2NB93"/>
<name>A0A8T2NB93_9TELE</name>
<protein>
    <submittedName>
        <fullName evidence="2">Uncharacterized protein</fullName>
    </submittedName>
</protein>
<proteinExistence type="inferred from homology"/>
<evidence type="ECO:0000313" key="2">
    <source>
        <dbReference type="EMBL" id="KAG9336590.1"/>
    </source>
</evidence>
<dbReference type="GO" id="GO:0006887">
    <property type="term" value="P:exocytosis"/>
    <property type="evidence" value="ECO:0007669"/>
    <property type="project" value="InterPro"/>
</dbReference>
<dbReference type="GO" id="GO:0000145">
    <property type="term" value="C:exocyst"/>
    <property type="evidence" value="ECO:0007669"/>
    <property type="project" value="InterPro"/>
</dbReference>
<dbReference type="PANTHER" id="PTHR21292">
    <property type="entry name" value="EXOCYST COMPLEX COMPONENT SEC6-RELATED"/>
    <property type="match status" value="1"/>
</dbReference>
<dbReference type="InterPro" id="IPR016186">
    <property type="entry name" value="C-type_lectin-like/link_sf"/>
</dbReference>
<dbReference type="GO" id="GO:0051601">
    <property type="term" value="P:exocyst localization"/>
    <property type="evidence" value="ECO:0007669"/>
    <property type="project" value="TreeGrafter"/>
</dbReference>
<dbReference type="GO" id="GO:0000149">
    <property type="term" value="F:SNARE binding"/>
    <property type="evidence" value="ECO:0007669"/>
    <property type="project" value="TreeGrafter"/>
</dbReference>